<keyword evidence="1 4" id="KW-0639">Primosome</keyword>
<evidence type="ECO:0000256" key="2">
    <source>
        <dbReference type="ARBA" id="ARBA00022705"/>
    </source>
</evidence>
<dbReference type="SUPFAM" id="SSF50249">
    <property type="entry name" value="Nucleic acid-binding proteins"/>
    <property type="match status" value="1"/>
</dbReference>
<dbReference type="EMBL" id="RJVP01000005">
    <property type="protein sequence ID" value="ROH85539.1"/>
    <property type="molecule type" value="Genomic_DNA"/>
</dbReference>
<dbReference type="InterPro" id="IPR023646">
    <property type="entry name" value="Prisomal_replication_PriB"/>
</dbReference>
<dbReference type="InterPro" id="IPR000424">
    <property type="entry name" value="Primosome_PriB/ssb"/>
</dbReference>
<comment type="similarity">
    <text evidence="4">Belongs to the PriB family.</text>
</comment>
<dbReference type="GO" id="GO:0003697">
    <property type="term" value="F:single-stranded DNA binding"/>
    <property type="evidence" value="ECO:0007669"/>
    <property type="project" value="UniProtKB-UniRule"/>
</dbReference>
<dbReference type="NCBIfam" id="TIGR04418">
    <property type="entry name" value="PriB_gamma"/>
    <property type="match status" value="1"/>
</dbReference>
<accession>A0A3N0UYA6</accession>
<dbReference type="GO" id="GO:1990077">
    <property type="term" value="C:primosome complex"/>
    <property type="evidence" value="ECO:0007669"/>
    <property type="project" value="UniProtKB-UniRule"/>
</dbReference>
<proteinExistence type="inferred from homology"/>
<dbReference type="Gene3D" id="2.40.50.140">
    <property type="entry name" value="Nucleic acid-binding proteins"/>
    <property type="match status" value="1"/>
</dbReference>
<name>A0A3N0UYA6_9PROT</name>
<sequence>MNRLAISGMIAGLAVLRYTPAGIPVLELVIEHQSEQTEAGMARRVNCAVNAVIMGKLAEQSTTLTNGTAIKATGFLAKRSMKSTQLVLHIDTLEII</sequence>
<evidence type="ECO:0000256" key="1">
    <source>
        <dbReference type="ARBA" id="ARBA00022515"/>
    </source>
</evidence>
<gene>
    <name evidence="4 5" type="primary">priB</name>
    <name evidence="5" type="ORF">ED236_10205</name>
</gene>
<dbReference type="InterPro" id="IPR012340">
    <property type="entry name" value="NA-bd_OB-fold"/>
</dbReference>
<comment type="subunit">
    <text evidence="4">Homodimer. Interacts with PriA and DnaT. Component of the replication restart primosome. Primosome assembly occurs via a 'hand-off' mechanism. PriA binds to replication forks, subsequently PriB then DnaT bind; DnaT then displaces ssDNA to generate the helicase loading substrate.</text>
</comment>
<organism evidence="5 6">
    <name type="scientific">Pseudomethylobacillus aquaticus</name>
    <dbReference type="NCBI Taxonomy" id="2676064"/>
    <lineage>
        <taxon>Bacteria</taxon>
        <taxon>Pseudomonadati</taxon>
        <taxon>Pseudomonadota</taxon>
        <taxon>Betaproteobacteria</taxon>
        <taxon>Nitrosomonadales</taxon>
        <taxon>Methylophilaceae</taxon>
        <taxon>Pseudomethylobacillus</taxon>
    </lineage>
</organism>
<keyword evidence="3 4" id="KW-0238">DNA-binding</keyword>
<evidence type="ECO:0000256" key="4">
    <source>
        <dbReference type="HAMAP-Rule" id="MF_00720"/>
    </source>
</evidence>
<keyword evidence="2 4" id="KW-0235">DNA replication</keyword>
<dbReference type="PROSITE" id="PS50935">
    <property type="entry name" value="SSB"/>
    <property type="match status" value="1"/>
</dbReference>
<evidence type="ECO:0000256" key="3">
    <source>
        <dbReference type="ARBA" id="ARBA00023125"/>
    </source>
</evidence>
<comment type="caution">
    <text evidence="5">The sequence shown here is derived from an EMBL/GenBank/DDBJ whole genome shotgun (WGS) entry which is preliminary data.</text>
</comment>
<dbReference type="Pfam" id="PF22657">
    <property type="entry name" value="SSB_1"/>
    <property type="match status" value="1"/>
</dbReference>
<dbReference type="HAMAP" id="MF_00720">
    <property type="entry name" value="PriB"/>
    <property type="match status" value="1"/>
</dbReference>
<dbReference type="GO" id="GO:0006269">
    <property type="term" value="P:DNA replication, synthesis of primer"/>
    <property type="evidence" value="ECO:0007669"/>
    <property type="project" value="UniProtKB-KW"/>
</dbReference>
<keyword evidence="6" id="KW-1185">Reference proteome</keyword>
<dbReference type="RefSeq" id="WP_123237858.1">
    <property type="nucleotide sequence ID" value="NZ_RJVP01000005.1"/>
</dbReference>
<comment type="function">
    <text evidence="4">Involved in the restart of stalled replication forks, which reloads the replicative helicase on sites other than the origin of replication; the PriA-PriB pathway is the major replication restart pathway. During primosome assembly it facilitates complex formation between PriA and DnaT on DNA; stabilizes PriA on DNA. Stimulates the DNA unwinding activity of PriA helicase.</text>
</comment>
<dbReference type="PIRSF" id="PIRSF003135">
    <property type="entry name" value="Primosomal_n"/>
    <property type="match status" value="1"/>
</dbReference>
<evidence type="ECO:0000313" key="6">
    <source>
        <dbReference type="Proteomes" id="UP000275137"/>
    </source>
</evidence>
<dbReference type="AlphaFoldDB" id="A0A3N0UYA6"/>
<evidence type="ECO:0000313" key="5">
    <source>
        <dbReference type="EMBL" id="ROH85539.1"/>
    </source>
</evidence>
<protein>
    <recommendedName>
        <fullName evidence="4">Replication restart protein PriB</fullName>
    </recommendedName>
</protein>
<dbReference type="Proteomes" id="UP000275137">
    <property type="component" value="Unassembled WGS sequence"/>
</dbReference>
<reference evidence="5 6" key="1">
    <citation type="submission" date="2018-10" db="EMBL/GenBank/DDBJ databases">
        <authorList>
            <person name="Chen W.-M."/>
        </authorList>
    </citation>
    <scope>NUCLEOTIDE SEQUENCE [LARGE SCALE GENOMIC DNA]</scope>
    <source>
        <strain evidence="5 6">H-5</strain>
    </source>
</reference>